<dbReference type="Proteomes" id="UP000035680">
    <property type="component" value="Unassembled WGS sequence"/>
</dbReference>
<evidence type="ECO:0000313" key="2">
    <source>
        <dbReference type="WBParaSite" id="SVE_0979600.1"/>
    </source>
</evidence>
<dbReference type="WBParaSite" id="SVE_0979600.1">
    <property type="protein sequence ID" value="SVE_0979600.1"/>
    <property type="gene ID" value="SVE_0979600"/>
</dbReference>
<dbReference type="AlphaFoldDB" id="A0A0K0FL81"/>
<keyword evidence="1" id="KW-1185">Reference proteome</keyword>
<proteinExistence type="predicted"/>
<evidence type="ECO:0000313" key="1">
    <source>
        <dbReference type="Proteomes" id="UP000035680"/>
    </source>
</evidence>
<organism evidence="1 2">
    <name type="scientific">Strongyloides venezuelensis</name>
    <name type="common">Threadworm</name>
    <dbReference type="NCBI Taxonomy" id="75913"/>
    <lineage>
        <taxon>Eukaryota</taxon>
        <taxon>Metazoa</taxon>
        <taxon>Ecdysozoa</taxon>
        <taxon>Nematoda</taxon>
        <taxon>Chromadorea</taxon>
        <taxon>Rhabditida</taxon>
        <taxon>Tylenchina</taxon>
        <taxon>Panagrolaimomorpha</taxon>
        <taxon>Strongyloidoidea</taxon>
        <taxon>Strongyloididae</taxon>
        <taxon>Strongyloides</taxon>
    </lineage>
</organism>
<reference evidence="2" key="2">
    <citation type="submission" date="2015-08" db="UniProtKB">
        <authorList>
            <consortium name="WormBaseParasite"/>
        </authorList>
    </citation>
    <scope>IDENTIFICATION</scope>
</reference>
<reference evidence="1" key="1">
    <citation type="submission" date="2014-07" db="EMBL/GenBank/DDBJ databases">
        <authorList>
            <person name="Martin A.A"/>
            <person name="De Silva N."/>
        </authorList>
    </citation>
    <scope>NUCLEOTIDE SEQUENCE</scope>
</reference>
<name>A0A0K0FL81_STRVS</name>
<protein>
    <submittedName>
        <fullName evidence="2">Uncharacterized protein</fullName>
    </submittedName>
</protein>
<sequence length="87" mass="9628">MSSNVSTIGITSDNTKNKEIRSLEIEAIKCQEKTDKMCVTNTPLPSLSSTVMLKGDKEKIQVNNSCRCVHELLSNDPVLKTQVCNLM</sequence>
<accession>A0A0K0FL81</accession>